<dbReference type="EMBL" id="JJPS01000138">
    <property type="protein sequence ID" value="KKG88790.1"/>
    <property type="molecule type" value="Genomic_DNA"/>
</dbReference>
<evidence type="ECO:0000313" key="6">
    <source>
        <dbReference type="EMBL" id="KKG88790.1"/>
    </source>
</evidence>
<dbReference type="Proteomes" id="UP000034298">
    <property type="component" value="Unassembled WGS sequence"/>
</dbReference>
<evidence type="ECO:0000313" key="19">
    <source>
        <dbReference type="Proteomes" id="UP000034450"/>
    </source>
</evidence>
<dbReference type="Proteomes" id="UP000034450">
    <property type="component" value="Unassembled WGS sequence"/>
</dbReference>
<dbReference type="Proteomes" id="UP000034672">
    <property type="component" value="Unassembled WGS sequence"/>
</dbReference>
<dbReference type="PATRIC" id="fig|2209.43.peg.263"/>
<evidence type="ECO:0000313" key="13">
    <source>
        <dbReference type="Proteomes" id="UP000034227"/>
    </source>
</evidence>
<reference evidence="12 13" key="1">
    <citation type="journal article" date="2015" name="ISME J.">
        <title>Genomic and phenotypic differentiation among Methanosarcina mazei populations from Columbia River sediment.</title>
        <authorList>
            <person name="Youngblut N.D."/>
            <person name="Wirth J.S."/>
            <person name="Henriksen J.R."/>
            <person name="Smith M."/>
            <person name="Simon H."/>
            <person name="Metcalf W.W."/>
            <person name="Whitaker R.J."/>
        </authorList>
    </citation>
    <scope>NUCLEOTIDE SEQUENCE [LARGE SCALE GENOMIC DNA]</scope>
    <source>
        <strain evidence="8 13">1.F.A.2.8</strain>
        <strain evidence="9 20">1.H.A.1A.4</strain>
        <strain evidence="10 14">1.H.A.2.1</strain>
        <strain evidence="11 19">1.H.A.2.6</strain>
        <strain evidence="1 17">3.F.A.1A.1</strain>
        <strain evidence="2 15">3.F.A.1B.1</strain>
        <strain evidence="4">3.H.A.1A.1</strain>
        <strain evidence="3 12">3.H.A.2.1</strain>
        <strain evidence="5 21">3.H.A.2.6</strain>
        <strain evidence="6 18">3.H.A.2.8</strain>
        <strain evidence="7 16">3.H.M.2.7</strain>
    </source>
</reference>
<dbReference type="Proteomes" id="UP000034399">
    <property type="component" value="Unassembled WGS sequence"/>
</dbReference>
<comment type="caution">
    <text evidence="7">The sequence shown here is derived from an EMBL/GenBank/DDBJ whole genome shotgun (WGS) entry which is preliminary data.</text>
</comment>
<dbReference type="Proteomes" id="UP000034001">
    <property type="component" value="Unassembled WGS sequence"/>
</dbReference>
<accession>A0A0F8K136</accession>
<dbReference type="EMBL" id="JJQI01000114">
    <property type="protein sequence ID" value="KKH36137.1"/>
    <property type="molecule type" value="Genomic_DNA"/>
</dbReference>
<dbReference type="EMBL" id="JJPR01000135">
    <property type="protein sequence ID" value="KKG83884.1"/>
    <property type="molecule type" value="Genomic_DNA"/>
</dbReference>
<evidence type="ECO:0000313" key="3">
    <source>
        <dbReference type="EMBL" id="KKG73431.1"/>
    </source>
</evidence>
<dbReference type="Proteomes" id="UP000034387">
    <property type="component" value="Unassembled WGS sequence"/>
</dbReference>
<dbReference type="EMBL" id="JJPM01000049">
    <property type="protein sequence ID" value="KKG79274.1"/>
    <property type="molecule type" value="Genomic_DNA"/>
</dbReference>
<evidence type="ECO:0000313" key="5">
    <source>
        <dbReference type="EMBL" id="KKG83884.1"/>
    </source>
</evidence>
<evidence type="ECO:0000313" key="2">
    <source>
        <dbReference type="EMBL" id="KKG35907.1"/>
    </source>
</evidence>
<evidence type="ECO:0000313" key="17">
    <source>
        <dbReference type="Proteomes" id="UP000034399"/>
    </source>
</evidence>
<gene>
    <name evidence="2" type="ORF">DU30_19525</name>
    <name evidence="7" type="ORF">DU42_01120</name>
    <name evidence="4" type="ORF">DU43_08255</name>
    <name evidence="1" type="ORF">DU52_01870</name>
    <name evidence="5" type="ORF">DU57_00440</name>
    <name evidence="8" type="ORF">DU58_00995</name>
    <name evidence="6" type="ORF">DU59_02845</name>
    <name evidence="3" type="ORF">DU63_01225</name>
    <name evidence="9" type="ORF">DU71_12500</name>
    <name evidence="10" type="ORF">DU72_11260</name>
    <name evidence="11" type="ORF">DU74_01780</name>
</gene>
<evidence type="ECO:0000313" key="1">
    <source>
        <dbReference type="EMBL" id="KKG25526.1"/>
    </source>
</evidence>
<evidence type="ECO:0000313" key="20">
    <source>
        <dbReference type="Proteomes" id="UP000034672"/>
    </source>
</evidence>
<dbReference type="Proteomes" id="UP000034409">
    <property type="component" value="Unassembled WGS sequence"/>
</dbReference>
<evidence type="ECO:0000313" key="18">
    <source>
        <dbReference type="Proteomes" id="UP000034409"/>
    </source>
</evidence>
<evidence type="ECO:0000313" key="9">
    <source>
        <dbReference type="EMBL" id="KKH36137.1"/>
    </source>
</evidence>
<evidence type="ECO:0000313" key="10">
    <source>
        <dbReference type="EMBL" id="KKH53648.1"/>
    </source>
</evidence>
<dbReference type="EMBL" id="JJPX01000137">
    <property type="protein sequence ID" value="KKH07427.1"/>
    <property type="molecule type" value="Genomic_DNA"/>
</dbReference>
<evidence type="ECO:0000313" key="11">
    <source>
        <dbReference type="EMBL" id="KKH62223.1"/>
    </source>
</evidence>
<evidence type="ECO:0000313" key="8">
    <source>
        <dbReference type="EMBL" id="KKH21734.1"/>
    </source>
</evidence>
<sequence length="64" mass="7609">MVYVMISPNYDVNTCQRADMQYIKKGKVPENRRKKFISPVHTVEIWNLALQRRKNPDKSITTEK</sequence>
<dbReference type="Proteomes" id="UP000034227">
    <property type="component" value="Unassembled WGS sequence"/>
</dbReference>
<dbReference type="EMBL" id="JJPA01000267">
    <property type="protein sequence ID" value="KKG25526.1"/>
    <property type="molecule type" value="Genomic_DNA"/>
</dbReference>
<dbReference type="EMBL" id="JJPO01000074">
    <property type="protein sequence ID" value="KKG73431.1"/>
    <property type="molecule type" value="Genomic_DNA"/>
</dbReference>
<evidence type="ECO:0000313" key="7">
    <source>
        <dbReference type="EMBL" id="KKH07427.1"/>
    </source>
</evidence>
<dbReference type="EMBL" id="JJQN01000027">
    <property type="protein sequence ID" value="KKH62223.1"/>
    <property type="molecule type" value="Genomic_DNA"/>
</dbReference>
<dbReference type="AlphaFoldDB" id="A0A0F8K136"/>
<dbReference type="Proteomes" id="UP000034259">
    <property type="component" value="Unassembled WGS sequence"/>
</dbReference>
<name>A0A0F8K136_METMZ</name>
<evidence type="ECO:0000313" key="12">
    <source>
        <dbReference type="Proteomes" id="UP000034001"/>
    </source>
</evidence>
<evidence type="ECO:0000313" key="4">
    <source>
        <dbReference type="EMBL" id="KKG79274.1"/>
    </source>
</evidence>
<dbReference type="Proteomes" id="UP000034950">
    <property type="component" value="Unassembled WGS sequence"/>
</dbReference>
<proteinExistence type="predicted"/>
<evidence type="ECO:0000313" key="14">
    <source>
        <dbReference type="Proteomes" id="UP000034259"/>
    </source>
</evidence>
<dbReference type="EMBL" id="JJQD01000234">
    <property type="protein sequence ID" value="KKH21734.1"/>
    <property type="molecule type" value="Genomic_DNA"/>
</dbReference>
<evidence type="ECO:0000313" key="21">
    <source>
        <dbReference type="Proteomes" id="UP000034950"/>
    </source>
</evidence>
<evidence type="ECO:0000313" key="15">
    <source>
        <dbReference type="Proteomes" id="UP000034298"/>
    </source>
</evidence>
<organism evidence="7 16">
    <name type="scientific">Methanosarcina mazei</name>
    <name type="common">Methanosarcina frisia</name>
    <dbReference type="NCBI Taxonomy" id="2209"/>
    <lineage>
        <taxon>Archaea</taxon>
        <taxon>Methanobacteriati</taxon>
        <taxon>Methanobacteriota</taxon>
        <taxon>Stenosarchaea group</taxon>
        <taxon>Methanomicrobia</taxon>
        <taxon>Methanosarcinales</taxon>
        <taxon>Methanosarcinaceae</taxon>
        <taxon>Methanosarcina</taxon>
    </lineage>
</organism>
<protein>
    <submittedName>
        <fullName evidence="7">Uncharacterized protein</fullName>
    </submittedName>
</protein>
<dbReference type="EMBL" id="JJQK01000072">
    <property type="protein sequence ID" value="KKH53648.1"/>
    <property type="molecule type" value="Genomic_DNA"/>
</dbReference>
<evidence type="ECO:0000313" key="16">
    <source>
        <dbReference type="Proteomes" id="UP000034387"/>
    </source>
</evidence>
<dbReference type="EMBL" id="JJPC01000052">
    <property type="protein sequence ID" value="KKG35907.1"/>
    <property type="molecule type" value="Genomic_DNA"/>
</dbReference>